<reference evidence="2 3" key="1">
    <citation type="submission" date="2022-09" db="EMBL/GenBank/DDBJ databases">
        <authorList>
            <person name="Giprobiosintez L."/>
        </authorList>
    </citation>
    <scope>NUCLEOTIDE SEQUENCE [LARGE SCALE GENOMIC DNA]</scope>
    <source>
        <strain evidence="3">VKPM-B-12549 (GBS-15)</strain>
    </source>
</reference>
<dbReference type="PROSITE" id="PS50043">
    <property type="entry name" value="HTH_LUXR_2"/>
    <property type="match status" value="1"/>
</dbReference>
<dbReference type="SUPFAM" id="SSF46894">
    <property type="entry name" value="C-terminal effector domain of the bipartite response regulators"/>
    <property type="match status" value="1"/>
</dbReference>
<dbReference type="Pfam" id="PF13188">
    <property type="entry name" value="PAS_8"/>
    <property type="match status" value="1"/>
</dbReference>
<accession>A0ABZ2F5W8</accession>
<name>A0ABZ2F5W8_METCP</name>
<dbReference type="SUPFAM" id="SSF55785">
    <property type="entry name" value="PYP-like sensor domain (PAS domain)"/>
    <property type="match status" value="1"/>
</dbReference>
<keyword evidence="3" id="KW-1185">Reference proteome</keyword>
<dbReference type="InterPro" id="IPR016032">
    <property type="entry name" value="Sig_transdc_resp-reg_C-effctor"/>
</dbReference>
<evidence type="ECO:0000259" key="1">
    <source>
        <dbReference type="PROSITE" id="PS50043"/>
    </source>
</evidence>
<dbReference type="CDD" id="cd06170">
    <property type="entry name" value="LuxR_C_like"/>
    <property type="match status" value="1"/>
</dbReference>
<dbReference type="InterPro" id="IPR035965">
    <property type="entry name" value="PAS-like_dom_sf"/>
</dbReference>
<dbReference type="Gene3D" id="1.10.10.10">
    <property type="entry name" value="Winged helix-like DNA-binding domain superfamily/Winged helix DNA-binding domain"/>
    <property type="match status" value="1"/>
</dbReference>
<dbReference type="InterPro" id="IPR036388">
    <property type="entry name" value="WH-like_DNA-bd_sf"/>
</dbReference>
<dbReference type="Proteomes" id="UP001359308">
    <property type="component" value="Chromosome"/>
</dbReference>
<organism evidence="2 3">
    <name type="scientific">Methylococcus capsulatus</name>
    <dbReference type="NCBI Taxonomy" id="414"/>
    <lineage>
        <taxon>Bacteria</taxon>
        <taxon>Pseudomonadati</taxon>
        <taxon>Pseudomonadota</taxon>
        <taxon>Gammaproteobacteria</taxon>
        <taxon>Methylococcales</taxon>
        <taxon>Methylococcaceae</taxon>
        <taxon>Methylococcus</taxon>
    </lineage>
</organism>
<evidence type="ECO:0000313" key="2">
    <source>
        <dbReference type="EMBL" id="WWF02632.1"/>
    </source>
</evidence>
<evidence type="ECO:0000313" key="3">
    <source>
        <dbReference type="Proteomes" id="UP001359308"/>
    </source>
</evidence>
<feature type="domain" description="HTH luxR-type" evidence="1">
    <location>
        <begin position="324"/>
        <end position="389"/>
    </location>
</feature>
<sequence>MSGKDSKPETAPAEGRAGPDYDELVQAIYESALNPESWQETLDHLRIHLDASAFNLIGFKLTDYANPFLLSHNISADYGKNYQAYWGERDVWVQAARDKNLAEGGHTLAGGMLVERRELVRSAFYNDWLVGQDIGDVLCSNLWDAESDTPHVVLCFFRGVGSEGFEEVDRLRLQSISRHLNRAFRIAFRLGVLDRGGVLKESVIAGLSHAVFVLDAGCRILHCNPAAQRLLDFSPAPVKIRHGRVIALGARAYPDLDAALALADQGRHARVAFTLAKPGEAGETLSALVAPLGEVSVLGLPSLQARYLLVIENCRGINEDALRSFCGLFQLTAAEQSVLLGLMDEATPEAIAATLRVSVATVRSHIQHIRQKTGVRRLTELVRMALAASRSP</sequence>
<gene>
    <name evidence="2" type="ORF">N4J17_03185</name>
</gene>
<dbReference type="InterPro" id="IPR000792">
    <property type="entry name" value="Tscrpt_reg_LuxR_C"/>
</dbReference>
<dbReference type="RefSeq" id="WP_198323002.1">
    <property type="nucleotide sequence ID" value="NZ_CP104311.1"/>
</dbReference>
<proteinExistence type="predicted"/>
<dbReference type="EMBL" id="CP104311">
    <property type="protein sequence ID" value="WWF02632.1"/>
    <property type="molecule type" value="Genomic_DNA"/>
</dbReference>
<dbReference type="SMART" id="SM00421">
    <property type="entry name" value="HTH_LUXR"/>
    <property type="match status" value="1"/>
</dbReference>
<dbReference type="Gene3D" id="3.30.450.20">
    <property type="entry name" value="PAS domain"/>
    <property type="match status" value="1"/>
</dbReference>
<protein>
    <submittedName>
        <fullName evidence="2">Helix-turn-helix transcriptional regulator</fullName>
    </submittedName>
</protein>
<dbReference type="Pfam" id="PF00196">
    <property type="entry name" value="GerE"/>
    <property type="match status" value="1"/>
</dbReference>
<dbReference type="InterPro" id="IPR000014">
    <property type="entry name" value="PAS"/>
</dbReference>